<evidence type="ECO:0000313" key="5">
    <source>
        <dbReference type="Proteomes" id="UP000307602"/>
    </source>
</evidence>
<dbReference type="SUPFAM" id="SSF51735">
    <property type="entry name" value="NAD(P)-binding Rossmann-fold domains"/>
    <property type="match status" value="1"/>
</dbReference>
<evidence type="ECO:0000259" key="3">
    <source>
        <dbReference type="Pfam" id="PF08338"/>
    </source>
</evidence>
<dbReference type="InterPro" id="IPR013549">
    <property type="entry name" value="DUF1731"/>
</dbReference>
<dbReference type="InterPro" id="IPR001509">
    <property type="entry name" value="Epimerase_deHydtase"/>
</dbReference>
<accession>A0A4V3P4X1</accession>
<dbReference type="Gene3D" id="3.40.50.720">
    <property type="entry name" value="NAD(P)-binding Rossmann-like Domain"/>
    <property type="match status" value="1"/>
</dbReference>
<reference evidence="4 5" key="1">
    <citation type="submission" date="2019-04" db="EMBL/GenBank/DDBJ databases">
        <authorList>
            <person name="Liu A."/>
        </authorList>
    </citation>
    <scope>NUCLEOTIDE SEQUENCE [LARGE SCALE GENOMIC DNA]</scope>
    <source>
        <strain evidence="4 5">RZ03</strain>
    </source>
</reference>
<dbReference type="InterPro" id="IPR010099">
    <property type="entry name" value="SDR39U1"/>
</dbReference>
<sequence length="301" mass="33949">MRVLITGATGLIGQEIVKLCQEKGIAVNYLTTRKTKISQKESYQGYYWNPKSQDIDTDCFKHVDAIIHLAGATVSKRWTPSYKKDILSSRKITTQLLVNALKGESHTIKQVISASAIGIYSDSLINYYEESSKDFSKSFLSQVVQIWEQEVDAFDKLDITVSKIRIGLVLAENGGALQEMVKPIRFGLGAAFGNGKQWQSWIHIQDLANMFLYVLENNLKGVYNGVAPNPVTNNELIKMASNVIRRPLFLPNIPKPFLKLVLGEMHVLLFESQRVSSKKIENKGFVFKYHHLLSALEDLLK</sequence>
<name>A0A4V3P4X1_9FLAO</name>
<dbReference type="NCBIfam" id="TIGR01777">
    <property type="entry name" value="yfcH"/>
    <property type="match status" value="1"/>
</dbReference>
<feature type="domain" description="NAD-dependent epimerase/dehydratase" evidence="2">
    <location>
        <begin position="3"/>
        <end position="223"/>
    </location>
</feature>
<gene>
    <name evidence="4" type="ORF">EM932_08550</name>
</gene>
<dbReference type="Pfam" id="PF01370">
    <property type="entry name" value="Epimerase"/>
    <property type="match status" value="1"/>
</dbReference>
<keyword evidence="5" id="KW-1185">Reference proteome</keyword>
<dbReference type="Proteomes" id="UP000307602">
    <property type="component" value="Unassembled WGS sequence"/>
</dbReference>
<comment type="caution">
    <text evidence="4">The sequence shown here is derived from an EMBL/GenBank/DDBJ whole genome shotgun (WGS) entry which is preliminary data.</text>
</comment>
<feature type="domain" description="DUF1731" evidence="3">
    <location>
        <begin position="253"/>
        <end position="299"/>
    </location>
</feature>
<dbReference type="InterPro" id="IPR036291">
    <property type="entry name" value="NAD(P)-bd_dom_sf"/>
</dbReference>
<dbReference type="OrthoDB" id="9801773at2"/>
<dbReference type="EMBL" id="SRSO01000009">
    <property type="protein sequence ID" value="TGV03024.1"/>
    <property type="molecule type" value="Genomic_DNA"/>
</dbReference>
<dbReference type="RefSeq" id="WP_135876765.1">
    <property type="nucleotide sequence ID" value="NZ_SRSO01000009.1"/>
</dbReference>
<organism evidence="4 5">
    <name type="scientific">Flavivirga rizhaonensis</name>
    <dbReference type="NCBI Taxonomy" id="2559571"/>
    <lineage>
        <taxon>Bacteria</taxon>
        <taxon>Pseudomonadati</taxon>
        <taxon>Bacteroidota</taxon>
        <taxon>Flavobacteriia</taxon>
        <taxon>Flavobacteriales</taxon>
        <taxon>Flavobacteriaceae</taxon>
        <taxon>Flavivirga</taxon>
    </lineage>
</organism>
<evidence type="ECO:0000313" key="4">
    <source>
        <dbReference type="EMBL" id="TGV03024.1"/>
    </source>
</evidence>
<dbReference type="AlphaFoldDB" id="A0A4V3P4X1"/>
<proteinExistence type="inferred from homology"/>
<comment type="similarity">
    <text evidence="1">Belongs to the NAD(P)-dependent epimerase/dehydratase family. SDR39U1 subfamily.</text>
</comment>
<dbReference type="Pfam" id="PF08338">
    <property type="entry name" value="DUF1731"/>
    <property type="match status" value="1"/>
</dbReference>
<protein>
    <submittedName>
        <fullName evidence="4">TIGR01777 family protein</fullName>
    </submittedName>
</protein>
<evidence type="ECO:0000259" key="2">
    <source>
        <dbReference type="Pfam" id="PF01370"/>
    </source>
</evidence>
<dbReference type="PANTHER" id="PTHR11092:SF0">
    <property type="entry name" value="EPIMERASE FAMILY PROTEIN SDR39U1"/>
    <property type="match status" value="1"/>
</dbReference>
<evidence type="ECO:0000256" key="1">
    <source>
        <dbReference type="ARBA" id="ARBA00009353"/>
    </source>
</evidence>
<dbReference type="PANTHER" id="PTHR11092">
    <property type="entry name" value="SUGAR NUCLEOTIDE EPIMERASE RELATED"/>
    <property type="match status" value="1"/>
</dbReference>